<sequence>MGIKVNLDEMLHQRRMTLTELSGRVGISLTNLSILKNGRSKGIRFSTLSSICSELDCEPGDILARDHSSLEGED</sequence>
<dbReference type="PROSITE" id="PS50943">
    <property type="entry name" value="HTH_CROC1"/>
    <property type="match status" value="1"/>
</dbReference>
<comment type="caution">
    <text evidence="2">The sequence shown here is derived from an EMBL/GenBank/DDBJ whole genome shotgun (WGS) entry which is preliminary data.</text>
</comment>
<reference evidence="2" key="1">
    <citation type="submission" date="2021-04" db="EMBL/GenBank/DDBJ databases">
        <authorList>
            <person name="Pira H."/>
            <person name="Risdian C."/>
            <person name="Wink J."/>
        </authorList>
    </citation>
    <scope>NUCLEOTIDE SEQUENCE</scope>
    <source>
        <strain evidence="2">WH158</strain>
    </source>
</reference>
<protein>
    <submittedName>
        <fullName evidence="2">Helix-turn-helix transcriptional regulator</fullName>
    </submittedName>
</protein>
<evidence type="ECO:0000259" key="1">
    <source>
        <dbReference type="PROSITE" id="PS50943"/>
    </source>
</evidence>
<dbReference type="Proteomes" id="UP001138681">
    <property type="component" value="Unassembled WGS sequence"/>
</dbReference>
<dbReference type="AlphaFoldDB" id="A0A9X1F5L0"/>
<dbReference type="Pfam" id="PF13443">
    <property type="entry name" value="HTH_26"/>
    <property type="match status" value="1"/>
</dbReference>
<accession>A0A9X1F5L0</accession>
<dbReference type="RefSeq" id="WP_218405701.1">
    <property type="nucleotide sequence ID" value="NZ_JAGSPC010000004.1"/>
</dbReference>
<dbReference type="CDD" id="cd00093">
    <property type="entry name" value="HTH_XRE"/>
    <property type="match status" value="1"/>
</dbReference>
<gene>
    <name evidence="2" type="ORF">KCG46_12105</name>
</gene>
<name>A0A9X1F5L0_9SPHN</name>
<proteinExistence type="predicted"/>
<evidence type="ECO:0000313" key="3">
    <source>
        <dbReference type="Proteomes" id="UP001138681"/>
    </source>
</evidence>
<organism evidence="2 3">
    <name type="scientific">Erythrobacter crassostreae</name>
    <dbReference type="NCBI Taxonomy" id="2828328"/>
    <lineage>
        <taxon>Bacteria</taxon>
        <taxon>Pseudomonadati</taxon>
        <taxon>Pseudomonadota</taxon>
        <taxon>Alphaproteobacteria</taxon>
        <taxon>Sphingomonadales</taxon>
        <taxon>Erythrobacteraceae</taxon>
        <taxon>Erythrobacter/Porphyrobacter group</taxon>
        <taxon>Erythrobacter</taxon>
    </lineage>
</organism>
<dbReference type="InterPro" id="IPR001387">
    <property type="entry name" value="Cro/C1-type_HTH"/>
</dbReference>
<evidence type="ECO:0000313" key="2">
    <source>
        <dbReference type="EMBL" id="MBV7260314.1"/>
    </source>
</evidence>
<dbReference type="PANTHER" id="PTHR37301:SF1">
    <property type="entry name" value="DNA-BINDING PROTEIN"/>
    <property type="match status" value="1"/>
</dbReference>
<feature type="domain" description="HTH cro/C1-type" evidence="1">
    <location>
        <begin position="7"/>
        <end position="62"/>
    </location>
</feature>
<dbReference type="PANTHER" id="PTHR37301">
    <property type="entry name" value="DNA-BINDING PROTEIN-RELATED"/>
    <property type="match status" value="1"/>
</dbReference>
<keyword evidence="3" id="KW-1185">Reference proteome</keyword>
<dbReference type="SMART" id="SM00530">
    <property type="entry name" value="HTH_XRE"/>
    <property type="match status" value="1"/>
</dbReference>
<dbReference type="EMBL" id="JAGSPC010000004">
    <property type="protein sequence ID" value="MBV7260314.1"/>
    <property type="molecule type" value="Genomic_DNA"/>
</dbReference>